<keyword evidence="4" id="KW-0479">Metal-binding</keyword>
<name>A0A5P1FTA6_ASPOF</name>
<comment type="cofactor">
    <cofactor evidence="1">
        <name>Cu cation</name>
        <dbReference type="ChEBI" id="CHEBI:23378"/>
    </cofactor>
</comment>
<evidence type="ECO:0008006" key="17">
    <source>
        <dbReference type="Google" id="ProtNLM"/>
    </source>
</evidence>
<evidence type="ECO:0000256" key="7">
    <source>
        <dbReference type="ARBA" id="ARBA00023002"/>
    </source>
</evidence>
<comment type="similarity">
    <text evidence="3">Belongs to the multicopper oxidase family.</text>
</comment>
<dbReference type="CDD" id="cd13891">
    <property type="entry name" value="CuRO_3_CotA_like"/>
    <property type="match status" value="1"/>
</dbReference>
<evidence type="ECO:0000256" key="6">
    <source>
        <dbReference type="ARBA" id="ARBA00022824"/>
    </source>
</evidence>
<dbReference type="CDD" id="cd13844">
    <property type="entry name" value="CuRO_1_BOD_CotA_like"/>
    <property type="match status" value="1"/>
</dbReference>
<comment type="function">
    <text evidence="11">Multicopper oxidase that may play a role in the maintenance of inorganic phosphate homeostasis.</text>
</comment>
<dbReference type="Gramene" id="ONK81458">
    <property type="protein sequence ID" value="ONK81458"/>
    <property type="gene ID" value="A4U43_C01F29300"/>
</dbReference>
<evidence type="ECO:0000256" key="3">
    <source>
        <dbReference type="ARBA" id="ARBA00010609"/>
    </source>
</evidence>
<keyword evidence="9" id="KW-0472">Membrane</keyword>
<evidence type="ECO:0000256" key="11">
    <source>
        <dbReference type="ARBA" id="ARBA00037077"/>
    </source>
</evidence>
<dbReference type="GO" id="GO:0016491">
    <property type="term" value="F:oxidoreductase activity"/>
    <property type="evidence" value="ECO:0007669"/>
    <property type="project" value="UniProtKB-KW"/>
</dbReference>
<evidence type="ECO:0000256" key="10">
    <source>
        <dbReference type="ARBA" id="ARBA00023180"/>
    </source>
</evidence>
<dbReference type="Gene3D" id="2.60.40.420">
    <property type="entry name" value="Cupredoxins - blue copper proteins"/>
    <property type="match status" value="3"/>
</dbReference>
<dbReference type="InterPro" id="IPR052152">
    <property type="entry name" value="LPR1/LPR2"/>
</dbReference>
<dbReference type="InterPro" id="IPR011706">
    <property type="entry name" value="Cu-oxidase_C"/>
</dbReference>
<feature type="chain" id="PRO_5024307515" description="Plastocyanin-like domain-containing protein" evidence="12">
    <location>
        <begin position="24"/>
        <end position="579"/>
    </location>
</feature>
<feature type="signal peptide" evidence="12">
    <location>
        <begin position="1"/>
        <end position="23"/>
    </location>
</feature>
<evidence type="ECO:0000256" key="5">
    <source>
        <dbReference type="ARBA" id="ARBA00022729"/>
    </source>
</evidence>
<dbReference type="EMBL" id="CM007381">
    <property type="protein sequence ID" value="ONK81458.1"/>
    <property type="molecule type" value="Genomic_DNA"/>
</dbReference>
<evidence type="ECO:0000256" key="1">
    <source>
        <dbReference type="ARBA" id="ARBA00001935"/>
    </source>
</evidence>
<dbReference type="AlphaFoldDB" id="A0A5P1FTA6"/>
<organism evidence="15 16">
    <name type="scientific">Asparagus officinalis</name>
    <name type="common">Garden asparagus</name>
    <dbReference type="NCBI Taxonomy" id="4686"/>
    <lineage>
        <taxon>Eukaryota</taxon>
        <taxon>Viridiplantae</taxon>
        <taxon>Streptophyta</taxon>
        <taxon>Embryophyta</taxon>
        <taxon>Tracheophyta</taxon>
        <taxon>Spermatophyta</taxon>
        <taxon>Magnoliopsida</taxon>
        <taxon>Liliopsida</taxon>
        <taxon>Asparagales</taxon>
        <taxon>Asparagaceae</taxon>
        <taxon>Asparagoideae</taxon>
        <taxon>Asparagus</taxon>
    </lineage>
</organism>
<reference evidence="16" key="1">
    <citation type="journal article" date="2017" name="Nat. Commun.">
        <title>The asparagus genome sheds light on the origin and evolution of a young Y chromosome.</title>
        <authorList>
            <person name="Harkess A."/>
            <person name="Zhou J."/>
            <person name="Xu C."/>
            <person name="Bowers J.E."/>
            <person name="Van der Hulst R."/>
            <person name="Ayyampalayam S."/>
            <person name="Mercati F."/>
            <person name="Riccardi P."/>
            <person name="McKain M.R."/>
            <person name="Kakrana A."/>
            <person name="Tang H."/>
            <person name="Ray J."/>
            <person name="Groenendijk J."/>
            <person name="Arikit S."/>
            <person name="Mathioni S.M."/>
            <person name="Nakano M."/>
            <person name="Shan H."/>
            <person name="Telgmann-Rauber A."/>
            <person name="Kanno A."/>
            <person name="Yue Z."/>
            <person name="Chen H."/>
            <person name="Li W."/>
            <person name="Chen Y."/>
            <person name="Xu X."/>
            <person name="Zhang Y."/>
            <person name="Luo S."/>
            <person name="Chen H."/>
            <person name="Gao J."/>
            <person name="Mao Z."/>
            <person name="Pires J.C."/>
            <person name="Luo M."/>
            <person name="Kudrna D."/>
            <person name="Wing R.A."/>
            <person name="Meyers B.C."/>
            <person name="Yi K."/>
            <person name="Kong H."/>
            <person name="Lavrijsen P."/>
            <person name="Sunseri F."/>
            <person name="Falavigna A."/>
            <person name="Ye Y."/>
            <person name="Leebens-Mack J.H."/>
            <person name="Chen G."/>
        </authorList>
    </citation>
    <scope>NUCLEOTIDE SEQUENCE [LARGE SCALE GENOMIC DNA]</scope>
    <source>
        <strain evidence="16">cv. DH0086</strain>
    </source>
</reference>
<keyword evidence="8" id="KW-0186">Copper</keyword>
<evidence type="ECO:0000256" key="8">
    <source>
        <dbReference type="ARBA" id="ARBA00023008"/>
    </source>
</evidence>
<dbReference type="Proteomes" id="UP000243459">
    <property type="component" value="Chromosome 1"/>
</dbReference>
<proteinExistence type="inferred from homology"/>
<keyword evidence="6" id="KW-0256">Endoplasmic reticulum</keyword>
<feature type="domain" description="Plastocyanin-like" evidence="13">
    <location>
        <begin position="284"/>
        <end position="351"/>
    </location>
</feature>
<evidence type="ECO:0000259" key="14">
    <source>
        <dbReference type="Pfam" id="PF07731"/>
    </source>
</evidence>
<dbReference type="InterPro" id="IPR001117">
    <property type="entry name" value="Cu-oxidase_2nd"/>
</dbReference>
<protein>
    <recommendedName>
        <fullName evidence="17">Plastocyanin-like domain-containing protein</fullName>
    </recommendedName>
</protein>
<dbReference type="GO" id="GO:0005507">
    <property type="term" value="F:copper ion binding"/>
    <property type="evidence" value="ECO:0007669"/>
    <property type="project" value="InterPro"/>
</dbReference>
<dbReference type="GO" id="GO:0016036">
    <property type="term" value="P:cellular response to phosphate starvation"/>
    <property type="evidence" value="ECO:0007669"/>
    <property type="project" value="InterPro"/>
</dbReference>
<dbReference type="OrthoDB" id="262547at2759"/>
<keyword evidence="7" id="KW-0560">Oxidoreductase</keyword>
<dbReference type="PANTHER" id="PTHR48461:SF1">
    <property type="entry name" value="MULTICOPPER OXIDASE LPR1-LIKE"/>
    <property type="match status" value="1"/>
</dbReference>
<accession>A0A5P1FTA6</accession>
<keyword evidence="5 12" id="KW-0732">Signal</keyword>
<dbReference type="InterPro" id="IPR008972">
    <property type="entry name" value="Cupredoxin"/>
</dbReference>
<dbReference type="Pfam" id="PF07731">
    <property type="entry name" value="Cu-oxidase_2"/>
    <property type="match status" value="1"/>
</dbReference>
<evidence type="ECO:0000256" key="9">
    <source>
        <dbReference type="ARBA" id="ARBA00023136"/>
    </source>
</evidence>
<dbReference type="GO" id="GO:0005789">
    <property type="term" value="C:endoplasmic reticulum membrane"/>
    <property type="evidence" value="ECO:0007669"/>
    <property type="project" value="UniProtKB-SubCell"/>
</dbReference>
<dbReference type="Pfam" id="PF00394">
    <property type="entry name" value="Cu-oxidase"/>
    <property type="match status" value="1"/>
</dbReference>
<sequence>MVVIRSLLFLLLSLLSFSSYARGANYQNGPLVSPAKLEMFVDELPRMPTVHGYGVGDGGPVTAHLTIGMYLKTWKFHRDLPPTPVYAFGTSKATATVPGPTIESIQGVATHITWENHLPSRHILPFDRTIPIANPEGGGIPTVVHLHGGVHPPASDGNSRAWFTSGFKSKGPTFVSPTSVYPNVQEPGNLWYHDHAMGLTRVNILAGLLGSYAIRNPSVESALGLPSGPDLDRTLIVFDRSFRTDGSLFLNATGNNPSIHPQWQPEYFGDAIIVNGKAWPYLKVARRRYRFRIINASNARFFRFFFDNGLQFVHIGSDSLYLHRTVTSTNFLLAPSEIADVIVDFSKSAKDTAILSNNAAYPYPSGDPTDEFNGKVMKFIIDKKKAKDDTRIPKRLLRYPPPAVHRAVETRYITMYEYTSKTDEPTHLLLNNKTYDDPITEKPKSGTSEIWHVINLTDDNHPLHVHLGLFTVLDQQEILDLDEFKDCMEKKNNANACRWKEHVKRKRVQVPKYERGWKNVFKMMPGYVTRILVRFSMFGSSDAEAGYPFNATGEPGYVYHCHILDHEDNVMMRPFMLVP</sequence>
<evidence type="ECO:0000313" key="15">
    <source>
        <dbReference type="EMBL" id="ONK81458.1"/>
    </source>
</evidence>
<evidence type="ECO:0000256" key="2">
    <source>
        <dbReference type="ARBA" id="ARBA00004406"/>
    </source>
</evidence>
<evidence type="ECO:0000313" key="16">
    <source>
        <dbReference type="Proteomes" id="UP000243459"/>
    </source>
</evidence>
<comment type="subcellular location">
    <subcellularLocation>
        <location evidence="2">Endoplasmic reticulum membrane</location>
        <topology evidence="2">Peripheral membrane protein</topology>
    </subcellularLocation>
</comment>
<dbReference type="PANTHER" id="PTHR48461">
    <property type="entry name" value="MULTICOPPER OXIDASE LPR1-LIKE"/>
    <property type="match status" value="1"/>
</dbReference>
<feature type="domain" description="Plastocyanin-like" evidence="14">
    <location>
        <begin position="414"/>
        <end position="576"/>
    </location>
</feature>
<dbReference type="FunFam" id="2.60.40.420:FF:000102">
    <property type="entry name" value="Multi-copper oxidase type I family protein"/>
    <property type="match status" value="1"/>
</dbReference>
<evidence type="ECO:0000259" key="13">
    <source>
        <dbReference type="Pfam" id="PF00394"/>
    </source>
</evidence>
<dbReference type="SUPFAM" id="SSF49503">
    <property type="entry name" value="Cupredoxins"/>
    <property type="match status" value="3"/>
</dbReference>
<dbReference type="CDD" id="cd13868">
    <property type="entry name" value="CuRO_2_CotA_like"/>
    <property type="match status" value="1"/>
</dbReference>
<dbReference type="FunFam" id="2.60.40.420:FF:000081">
    <property type="entry name" value="Spore coat protein A"/>
    <property type="match status" value="1"/>
</dbReference>
<evidence type="ECO:0000256" key="12">
    <source>
        <dbReference type="SAM" id="SignalP"/>
    </source>
</evidence>
<keyword evidence="10" id="KW-0325">Glycoprotein</keyword>
<evidence type="ECO:0000256" key="4">
    <source>
        <dbReference type="ARBA" id="ARBA00022723"/>
    </source>
</evidence>
<gene>
    <name evidence="15" type="ORF">A4U43_C01F29300</name>
</gene>
<keyword evidence="16" id="KW-1185">Reference proteome</keyword>
<dbReference type="OMA" id="YQLDVMS"/>